<keyword evidence="1" id="KW-1133">Transmembrane helix</keyword>
<dbReference type="RefSeq" id="WP_136942427.1">
    <property type="nucleotide sequence ID" value="NZ_SWKR01000002.1"/>
</dbReference>
<sequence length="147" mass="15596">MTEAVFAAAVFAAVALLPHDLNILCVPLFAATVLVFAREQGRLSRLLRHPWFEGLGRRSYSIYLVHAFVAVGLLSAAAVASVLDLPLIGFGEAQPGQKGIVAPPLLADAIIVAFLVLIVQLSKLSYRFVELPGSALGARLLRKAPPG</sequence>
<keyword evidence="1" id="KW-0472">Membrane</keyword>
<evidence type="ECO:0000313" key="2">
    <source>
        <dbReference type="EMBL" id="TKD50486.1"/>
    </source>
</evidence>
<evidence type="ECO:0000256" key="1">
    <source>
        <dbReference type="SAM" id="Phobius"/>
    </source>
</evidence>
<keyword evidence="3" id="KW-1185">Reference proteome</keyword>
<protein>
    <recommendedName>
        <fullName evidence="4">Acyltransferase family protein</fullName>
    </recommendedName>
</protein>
<reference evidence="2 3" key="1">
    <citation type="submission" date="2019-04" db="EMBL/GenBank/DDBJ databases">
        <authorList>
            <person name="Yang Y."/>
            <person name="Wei D."/>
        </authorList>
    </citation>
    <scope>NUCLEOTIDE SEQUENCE [LARGE SCALE GENOMIC DNA]</scope>
    <source>
        <strain evidence="2 3">L-1-4w-11</strain>
    </source>
</reference>
<comment type="caution">
    <text evidence="2">The sequence shown here is derived from an EMBL/GenBank/DDBJ whole genome shotgun (WGS) entry which is preliminary data.</text>
</comment>
<organism evidence="2 3">
    <name type="scientific">Sphingomonas baiyangensis</name>
    <dbReference type="NCBI Taxonomy" id="2572576"/>
    <lineage>
        <taxon>Bacteria</taxon>
        <taxon>Pseudomonadati</taxon>
        <taxon>Pseudomonadota</taxon>
        <taxon>Alphaproteobacteria</taxon>
        <taxon>Sphingomonadales</taxon>
        <taxon>Sphingomonadaceae</taxon>
        <taxon>Sphingomonas</taxon>
    </lineage>
</organism>
<feature type="transmembrane region" description="Helical" evidence="1">
    <location>
        <begin position="21"/>
        <end position="39"/>
    </location>
</feature>
<dbReference type="OrthoDB" id="9796461at2"/>
<accession>A0A4U1L332</accession>
<evidence type="ECO:0000313" key="3">
    <source>
        <dbReference type="Proteomes" id="UP000309138"/>
    </source>
</evidence>
<gene>
    <name evidence="2" type="ORF">FBR43_06710</name>
</gene>
<evidence type="ECO:0008006" key="4">
    <source>
        <dbReference type="Google" id="ProtNLM"/>
    </source>
</evidence>
<feature type="transmembrane region" description="Helical" evidence="1">
    <location>
        <begin position="100"/>
        <end position="119"/>
    </location>
</feature>
<feature type="transmembrane region" description="Helical" evidence="1">
    <location>
        <begin position="60"/>
        <end position="80"/>
    </location>
</feature>
<dbReference type="EMBL" id="SWKR01000002">
    <property type="protein sequence ID" value="TKD50486.1"/>
    <property type="molecule type" value="Genomic_DNA"/>
</dbReference>
<dbReference type="Proteomes" id="UP000309138">
    <property type="component" value="Unassembled WGS sequence"/>
</dbReference>
<proteinExistence type="predicted"/>
<keyword evidence="1" id="KW-0812">Transmembrane</keyword>
<name>A0A4U1L332_9SPHN</name>
<dbReference type="AlphaFoldDB" id="A0A4U1L332"/>